<dbReference type="AlphaFoldDB" id="A0AA40E186"/>
<comment type="similarity">
    <text evidence="5">Belongs to the SAT4 family.</text>
</comment>
<proteinExistence type="inferred from homology"/>
<dbReference type="InterPro" id="IPR049326">
    <property type="entry name" value="Rhodopsin_dom_fungi"/>
</dbReference>
<evidence type="ECO:0000256" key="3">
    <source>
        <dbReference type="ARBA" id="ARBA00022989"/>
    </source>
</evidence>
<dbReference type="Proteomes" id="UP001172102">
    <property type="component" value="Unassembled WGS sequence"/>
</dbReference>
<evidence type="ECO:0000259" key="7">
    <source>
        <dbReference type="Pfam" id="PF20684"/>
    </source>
</evidence>
<comment type="caution">
    <text evidence="8">The sequence shown here is derived from an EMBL/GenBank/DDBJ whole genome shotgun (WGS) entry which is preliminary data.</text>
</comment>
<dbReference type="GO" id="GO:0016020">
    <property type="term" value="C:membrane"/>
    <property type="evidence" value="ECO:0007669"/>
    <property type="project" value="UniProtKB-SubCell"/>
</dbReference>
<name>A0AA40E186_9PEZI</name>
<protein>
    <recommendedName>
        <fullName evidence="7">Rhodopsin domain-containing protein</fullName>
    </recommendedName>
</protein>
<evidence type="ECO:0000313" key="8">
    <source>
        <dbReference type="EMBL" id="KAK0724174.1"/>
    </source>
</evidence>
<dbReference type="PANTHER" id="PTHR33048:SF55">
    <property type="entry name" value="INTEGRAL MEMBRANE PROTEIN"/>
    <property type="match status" value="1"/>
</dbReference>
<evidence type="ECO:0000256" key="2">
    <source>
        <dbReference type="ARBA" id="ARBA00022692"/>
    </source>
</evidence>
<organism evidence="8 9">
    <name type="scientific">Lasiosphaeris hirsuta</name>
    <dbReference type="NCBI Taxonomy" id="260670"/>
    <lineage>
        <taxon>Eukaryota</taxon>
        <taxon>Fungi</taxon>
        <taxon>Dikarya</taxon>
        <taxon>Ascomycota</taxon>
        <taxon>Pezizomycotina</taxon>
        <taxon>Sordariomycetes</taxon>
        <taxon>Sordariomycetidae</taxon>
        <taxon>Sordariales</taxon>
        <taxon>Lasiosphaeriaceae</taxon>
        <taxon>Lasiosphaeris</taxon>
    </lineage>
</organism>
<feature type="transmembrane region" description="Helical" evidence="6">
    <location>
        <begin position="87"/>
        <end position="108"/>
    </location>
</feature>
<accession>A0AA40E186</accession>
<feature type="transmembrane region" description="Helical" evidence="6">
    <location>
        <begin position="9"/>
        <end position="33"/>
    </location>
</feature>
<evidence type="ECO:0000256" key="4">
    <source>
        <dbReference type="ARBA" id="ARBA00023136"/>
    </source>
</evidence>
<dbReference type="InterPro" id="IPR052337">
    <property type="entry name" value="SAT4-like"/>
</dbReference>
<comment type="subcellular location">
    <subcellularLocation>
        <location evidence="1">Membrane</location>
        <topology evidence="1">Multi-pass membrane protein</topology>
    </subcellularLocation>
</comment>
<evidence type="ECO:0000256" key="1">
    <source>
        <dbReference type="ARBA" id="ARBA00004141"/>
    </source>
</evidence>
<evidence type="ECO:0000256" key="6">
    <source>
        <dbReference type="SAM" id="Phobius"/>
    </source>
</evidence>
<gene>
    <name evidence="8" type="ORF">B0H67DRAFT_640742</name>
</gene>
<keyword evidence="9" id="KW-1185">Reference proteome</keyword>
<reference evidence="8" key="1">
    <citation type="submission" date="2023-06" db="EMBL/GenBank/DDBJ databases">
        <title>Genome-scale phylogeny and comparative genomics of the fungal order Sordariales.</title>
        <authorList>
            <consortium name="Lawrence Berkeley National Laboratory"/>
            <person name="Hensen N."/>
            <person name="Bonometti L."/>
            <person name="Westerberg I."/>
            <person name="Brannstrom I.O."/>
            <person name="Guillou S."/>
            <person name="Cros-Aarteil S."/>
            <person name="Calhoun S."/>
            <person name="Haridas S."/>
            <person name="Kuo A."/>
            <person name="Mondo S."/>
            <person name="Pangilinan J."/>
            <person name="Riley R."/>
            <person name="Labutti K."/>
            <person name="Andreopoulos B."/>
            <person name="Lipzen A."/>
            <person name="Chen C."/>
            <person name="Yanf M."/>
            <person name="Daum C."/>
            <person name="Ng V."/>
            <person name="Clum A."/>
            <person name="Steindorff A."/>
            <person name="Ohm R."/>
            <person name="Martin F."/>
            <person name="Silar P."/>
            <person name="Natvig D."/>
            <person name="Lalanne C."/>
            <person name="Gautier V."/>
            <person name="Ament-Velasquez S.L."/>
            <person name="Kruys A."/>
            <person name="Hutchinson M.I."/>
            <person name="Powell A.J."/>
            <person name="Barry K."/>
            <person name="Miller A.N."/>
            <person name="Grigoriev I.V."/>
            <person name="Debuchy R."/>
            <person name="Gladieux P."/>
            <person name="Thoren M.H."/>
            <person name="Johannesson H."/>
        </authorList>
    </citation>
    <scope>NUCLEOTIDE SEQUENCE</scope>
    <source>
        <strain evidence="8">SMH4607-1</strain>
    </source>
</reference>
<dbReference type="PANTHER" id="PTHR33048">
    <property type="entry name" value="PTH11-LIKE INTEGRAL MEMBRANE PROTEIN (AFU_ORTHOLOGUE AFUA_5G11245)"/>
    <property type="match status" value="1"/>
</dbReference>
<keyword evidence="2 6" id="KW-0812">Transmembrane</keyword>
<dbReference type="Pfam" id="PF20684">
    <property type="entry name" value="Fung_rhodopsin"/>
    <property type="match status" value="1"/>
</dbReference>
<keyword evidence="4 6" id="KW-0472">Membrane</keyword>
<sequence length="221" mass="24246">MNGLEAENWVLLLALAFGLATNAMFLFMTAHGFGRHVQTVSPAALTLALRTFWLSQMTYKASLHLTKISLLLFYTRIFHHISWFRRVAFALVVVVATYLVATCIANVMQCNPVQKAWLFRTPGTCIRVLEFFIFNAAASLATDIAVLALPVPLVWGLKLPPGQKLALVPVFGLGGFVVVVAVMRLYSLAAPTGPSFDPTYDLWGTTLGYVSVMHLVKNPCG</sequence>
<evidence type="ECO:0000256" key="5">
    <source>
        <dbReference type="ARBA" id="ARBA00038359"/>
    </source>
</evidence>
<keyword evidence="3 6" id="KW-1133">Transmembrane helix</keyword>
<dbReference type="EMBL" id="JAUKUA010000002">
    <property type="protein sequence ID" value="KAK0724174.1"/>
    <property type="molecule type" value="Genomic_DNA"/>
</dbReference>
<feature type="transmembrane region" description="Helical" evidence="6">
    <location>
        <begin position="128"/>
        <end position="153"/>
    </location>
</feature>
<feature type="transmembrane region" description="Helical" evidence="6">
    <location>
        <begin position="165"/>
        <end position="186"/>
    </location>
</feature>
<evidence type="ECO:0000313" key="9">
    <source>
        <dbReference type="Proteomes" id="UP001172102"/>
    </source>
</evidence>
<feature type="domain" description="Rhodopsin" evidence="7">
    <location>
        <begin position="3"/>
        <end position="203"/>
    </location>
</feature>